<gene>
    <name evidence="3" type="ORF">GGR90_001130</name>
</gene>
<feature type="transmembrane region" description="Helical" evidence="1">
    <location>
        <begin position="95"/>
        <end position="113"/>
    </location>
</feature>
<dbReference type="AlphaFoldDB" id="A0A7X5XQD0"/>
<evidence type="ECO:0000313" key="3">
    <source>
        <dbReference type="EMBL" id="NJB88978.1"/>
    </source>
</evidence>
<reference evidence="3 4" key="1">
    <citation type="submission" date="2020-03" db="EMBL/GenBank/DDBJ databases">
        <title>Genomic Encyclopedia of Type Strains, Phase IV (KMG-IV): sequencing the most valuable type-strain genomes for metagenomic binning, comparative biology and taxonomic classification.</title>
        <authorList>
            <person name="Goeker M."/>
        </authorList>
    </citation>
    <scope>NUCLEOTIDE SEQUENCE [LARGE SCALE GENOMIC DNA]</scope>
    <source>
        <strain evidence="3 4">DSM 25229</strain>
    </source>
</reference>
<evidence type="ECO:0000256" key="1">
    <source>
        <dbReference type="SAM" id="Phobius"/>
    </source>
</evidence>
<protein>
    <submittedName>
        <fullName evidence="3">Anti-sigma-K factor RskA</fullName>
    </submittedName>
</protein>
<keyword evidence="1" id="KW-0472">Membrane</keyword>
<dbReference type="GO" id="GO:0005886">
    <property type="term" value="C:plasma membrane"/>
    <property type="evidence" value="ECO:0007669"/>
    <property type="project" value="InterPro"/>
</dbReference>
<evidence type="ECO:0000259" key="2">
    <source>
        <dbReference type="Pfam" id="PF10099"/>
    </source>
</evidence>
<dbReference type="InterPro" id="IPR018764">
    <property type="entry name" value="RskA_C"/>
</dbReference>
<accession>A0A7X5XQD0</accession>
<dbReference type="Pfam" id="PF10099">
    <property type="entry name" value="RskA_C"/>
    <property type="match status" value="1"/>
</dbReference>
<name>A0A7X5XQD0_9SPHN</name>
<sequence length="232" mass="24420">MADPLTPAERDLLAAELALGLLDGQALAGALRLSLRDPAFAKLVEGWETRLLPLHAEWIDAEPAAAVWDGIAARLSRPAPSIVTAIETRLRRWRAGALVSGGIAAALAFALIFQSPPVPTAPQLAVARIESDNAGPLVLARYDRSNGVMELQIDGFESGALVPELWIIPEGGSPVSLGQVARAGRAEMTMPQPHRKLIVEGATLAVTMEPVSRIPHKSPSAPPVAAGKIITI</sequence>
<dbReference type="Proteomes" id="UP000535078">
    <property type="component" value="Unassembled WGS sequence"/>
</dbReference>
<evidence type="ECO:0000313" key="4">
    <source>
        <dbReference type="Proteomes" id="UP000535078"/>
    </source>
</evidence>
<comment type="caution">
    <text evidence="3">The sequence shown here is derived from an EMBL/GenBank/DDBJ whole genome shotgun (WGS) entry which is preliminary data.</text>
</comment>
<proteinExistence type="predicted"/>
<keyword evidence="1" id="KW-0812">Transmembrane</keyword>
<dbReference type="EMBL" id="JAATIT010000001">
    <property type="protein sequence ID" value="NJB88978.1"/>
    <property type="molecule type" value="Genomic_DNA"/>
</dbReference>
<keyword evidence="1" id="KW-1133">Transmembrane helix</keyword>
<feature type="domain" description="Anti-sigma K factor RskA C-terminal" evidence="2">
    <location>
        <begin position="103"/>
        <end position="221"/>
    </location>
</feature>
<organism evidence="3 4">
    <name type="scientific">Sphingopyxis italica</name>
    <dbReference type="NCBI Taxonomy" id="1129133"/>
    <lineage>
        <taxon>Bacteria</taxon>
        <taxon>Pseudomonadati</taxon>
        <taxon>Pseudomonadota</taxon>
        <taxon>Alphaproteobacteria</taxon>
        <taxon>Sphingomonadales</taxon>
        <taxon>Sphingomonadaceae</taxon>
        <taxon>Sphingopyxis</taxon>
    </lineage>
</organism>
<dbReference type="RefSeq" id="WP_167920102.1">
    <property type="nucleotide sequence ID" value="NZ_JAATIT010000001.1"/>
</dbReference>
<keyword evidence="4" id="KW-1185">Reference proteome</keyword>